<comment type="similarity">
    <text evidence="8">Belongs to the DyP-type peroxidase family.</text>
</comment>
<comment type="caution">
    <text evidence="11">The sequence shown here is derived from an EMBL/GenBank/DDBJ whole genome shotgun (WGS) entry which is preliminary data.</text>
</comment>
<evidence type="ECO:0000256" key="2">
    <source>
        <dbReference type="ARBA" id="ARBA00022559"/>
    </source>
</evidence>
<proteinExistence type="inferred from homology"/>
<evidence type="ECO:0000256" key="3">
    <source>
        <dbReference type="ARBA" id="ARBA00022617"/>
    </source>
</evidence>
<keyword evidence="3" id="KW-0349">Heme</keyword>
<dbReference type="Proteomes" id="UP000632138">
    <property type="component" value="Unassembled WGS sequence"/>
</dbReference>
<keyword evidence="2 11" id="KW-0575">Peroxidase</keyword>
<dbReference type="InterPro" id="IPR006314">
    <property type="entry name" value="Dyp_peroxidase"/>
</dbReference>
<evidence type="ECO:0000256" key="8">
    <source>
        <dbReference type="ARBA" id="ARBA00025737"/>
    </source>
</evidence>
<keyword evidence="12" id="KW-1185">Reference proteome</keyword>
<dbReference type="SUPFAM" id="SSF54909">
    <property type="entry name" value="Dimeric alpha+beta barrel"/>
    <property type="match status" value="1"/>
</dbReference>
<keyword evidence="5" id="KW-0732">Signal</keyword>
<dbReference type="RefSeq" id="WP_203375483.1">
    <property type="nucleotide sequence ID" value="NZ_JAENHP010000002.1"/>
</dbReference>
<evidence type="ECO:0000256" key="1">
    <source>
        <dbReference type="ARBA" id="ARBA00001970"/>
    </source>
</evidence>
<evidence type="ECO:0000256" key="7">
    <source>
        <dbReference type="ARBA" id="ARBA00023004"/>
    </source>
</evidence>
<feature type="region of interest" description="Disordered" evidence="9">
    <location>
        <begin position="304"/>
        <end position="328"/>
    </location>
</feature>
<evidence type="ECO:0000259" key="10">
    <source>
        <dbReference type="Pfam" id="PF20628"/>
    </source>
</evidence>
<dbReference type="InterPro" id="IPR048328">
    <property type="entry name" value="Dyp_perox_C"/>
</dbReference>
<comment type="cofactor">
    <cofactor evidence="1">
        <name>heme b</name>
        <dbReference type="ChEBI" id="CHEBI:60344"/>
    </cofactor>
</comment>
<feature type="domain" description="Dyp-type peroxidase C-terminal" evidence="10">
    <location>
        <begin position="256"/>
        <end position="404"/>
    </location>
</feature>
<protein>
    <submittedName>
        <fullName evidence="11">Dyp-type peroxidase</fullName>
    </submittedName>
</protein>
<keyword evidence="6" id="KW-0560">Oxidoreductase</keyword>
<dbReference type="InterPro" id="IPR011008">
    <property type="entry name" value="Dimeric_a/b-barrel"/>
</dbReference>
<organism evidence="11 12">
    <name type="scientific">Paractinoplanes ovalisporus</name>
    <dbReference type="NCBI Taxonomy" id="2810368"/>
    <lineage>
        <taxon>Bacteria</taxon>
        <taxon>Bacillati</taxon>
        <taxon>Actinomycetota</taxon>
        <taxon>Actinomycetes</taxon>
        <taxon>Micromonosporales</taxon>
        <taxon>Micromonosporaceae</taxon>
        <taxon>Paractinoplanes</taxon>
    </lineage>
</organism>
<evidence type="ECO:0000256" key="5">
    <source>
        <dbReference type="ARBA" id="ARBA00022729"/>
    </source>
</evidence>
<evidence type="ECO:0000313" key="12">
    <source>
        <dbReference type="Proteomes" id="UP000632138"/>
    </source>
</evidence>
<sequence length="492" mass="53599">MAISATTTLADTQQIQGNILRPFGGAHQAFVALSFRNDRARARRWLTGVASRVTGTDAVPPRGRGRLPQGRSLLNVGLTATGLVLLHPETADHLAGHGAFWQGPLGLRVDDADRLTTAPAVLGDVGESDPSKWVVGGPRRGDRPGTPVDALLTIAAGDLASLQDAVADEQDAAEGLEVLHVQYCQVMREDVASEDETGHRIEHFGFADGISQPAVKGFPDLEARPGAPVIAAGEFILGHVGERRPQSWSPRPVPARWMRGGSFQVYRRLLQHPDRFWNRMAELAESEGTDPDTAAAHALGRHLDGKPLAKPDAPAQEENEFTYDEDRDGQQTPLFAHIRKVNPRDDMVFRDRGHKMLRRGITFGPRYRRDRPDENPGAERGMVFNSYVASIEDQFEFLQRRWANDPGFPSSALAKYGRVAAEPPRIDGLDPMLGDSRETAEERLPAAVVDKIKPAAFGGFVTTTGAVYAFAPSIPALRRLAGDAPLEGQDRP</sequence>
<dbReference type="EMBL" id="JAENHP010000002">
    <property type="protein sequence ID" value="MBM2615610.1"/>
    <property type="molecule type" value="Genomic_DNA"/>
</dbReference>
<keyword evidence="4" id="KW-0479">Metal-binding</keyword>
<evidence type="ECO:0000313" key="11">
    <source>
        <dbReference type="EMBL" id="MBM2615610.1"/>
    </source>
</evidence>
<feature type="compositionally biased region" description="Acidic residues" evidence="9">
    <location>
        <begin position="315"/>
        <end position="327"/>
    </location>
</feature>
<keyword evidence="7" id="KW-0408">Iron</keyword>
<evidence type="ECO:0000256" key="6">
    <source>
        <dbReference type="ARBA" id="ARBA00023002"/>
    </source>
</evidence>
<gene>
    <name evidence="11" type="ORF">JIG36_08535</name>
</gene>
<dbReference type="PANTHER" id="PTHR30521:SF4">
    <property type="entry name" value="DEFERROCHELATASE"/>
    <property type="match status" value="1"/>
</dbReference>
<reference evidence="11 12" key="1">
    <citation type="submission" date="2021-01" db="EMBL/GenBank/DDBJ databases">
        <title>Actinoplanes sp. nov. LDG1-06 isolated from lichen.</title>
        <authorList>
            <person name="Saeng-In P."/>
            <person name="Phongsopitanun W."/>
            <person name="Kanchanasin P."/>
            <person name="Yuki M."/>
            <person name="Kudo T."/>
            <person name="Ohkuma M."/>
            <person name="Tanasupawat S."/>
        </authorList>
    </citation>
    <scope>NUCLEOTIDE SEQUENCE [LARGE SCALE GENOMIC DNA]</scope>
    <source>
        <strain evidence="11 12">LDG1-06</strain>
    </source>
</reference>
<dbReference type="GO" id="GO:0004601">
    <property type="term" value="F:peroxidase activity"/>
    <property type="evidence" value="ECO:0007669"/>
    <property type="project" value="UniProtKB-KW"/>
</dbReference>
<dbReference type="PROSITE" id="PS51404">
    <property type="entry name" value="DYP_PEROXIDASE"/>
    <property type="match status" value="1"/>
</dbReference>
<evidence type="ECO:0000256" key="9">
    <source>
        <dbReference type="SAM" id="MobiDB-lite"/>
    </source>
</evidence>
<accession>A0ABS2A702</accession>
<dbReference type="Pfam" id="PF20628">
    <property type="entry name" value="Dyp_perox_C"/>
    <property type="match status" value="1"/>
</dbReference>
<name>A0ABS2A702_9ACTN</name>
<evidence type="ECO:0000256" key="4">
    <source>
        <dbReference type="ARBA" id="ARBA00022723"/>
    </source>
</evidence>
<dbReference type="PANTHER" id="PTHR30521">
    <property type="entry name" value="DEFERROCHELATASE/PEROXIDASE"/>
    <property type="match status" value="1"/>
</dbReference>